<dbReference type="RefSeq" id="WP_251971229.1">
    <property type="nucleotide sequence ID" value="NZ_AP025730.1"/>
</dbReference>
<evidence type="ECO:0000313" key="3">
    <source>
        <dbReference type="EMBL" id="BDI08096.1"/>
    </source>
</evidence>
<dbReference type="SUPFAM" id="SSF55961">
    <property type="entry name" value="Bet v1-like"/>
    <property type="match status" value="1"/>
</dbReference>
<feature type="domain" description="Activator of Hsp90 ATPase homologue 1/2-like C-terminal" evidence="2">
    <location>
        <begin position="14"/>
        <end position="140"/>
    </location>
</feature>
<evidence type="ECO:0000313" key="4">
    <source>
        <dbReference type="Proteomes" id="UP001057498"/>
    </source>
</evidence>
<reference evidence="3" key="1">
    <citation type="submission" date="2022-04" db="EMBL/GenBank/DDBJ databases">
        <title>Whole genome sequence of Sphaerotilus sp. FB-5.</title>
        <authorList>
            <person name="Takeda M."/>
            <person name="Narihara S."/>
            <person name="Akimoto M."/>
            <person name="Akimoto R."/>
            <person name="Nishiyashiki S."/>
            <person name="Murakami T."/>
        </authorList>
    </citation>
    <scope>NUCLEOTIDE SEQUENCE</scope>
    <source>
        <strain evidence="3">FB-5</strain>
    </source>
</reference>
<evidence type="ECO:0000256" key="1">
    <source>
        <dbReference type="ARBA" id="ARBA00006817"/>
    </source>
</evidence>
<dbReference type="Pfam" id="PF08327">
    <property type="entry name" value="AHSA1"/>
    <property type="match status" value="1"/>
</dbReference>
<name>A0ABM7YTT5_9BURK</name>
<keyword evidence="4" id="KW-1185">Reference proteome</keyword>
<proteinExistence type="inferred from homology"/>
<dbReference type="EMBL" id="AP025730">
    <property type="protein sequence ID" value="BDI08096.1"/>
    <property type="molecule type" value="Genomic_DNA"/>
</dbReference>
<protein>
    <recommendedName>
        <fullName evidence="2">Activator of Hsp90 ATPase homologue 1/2-like C-terminal domain-containing protein</fullName>
    </recommendedName>
</protein>
<dbReference type="Gene3D" id="3.30.530.20">
    <property type="match status" value="1"/>
</dbReference>
<dbReference type="InterPro" id="IPR013538">
    <property type="entry name" value="ASHA1/2-like_C"/>
</dbReference>
<dbReference type="Proteomes" id="UP001057498">
    <property type="component" value="Chromosome"/>
</dbReference>
<comment type="similarity">
    <text evidence="1">Belongs to the AHA1 family.</text>
</comment>
<evidence type="ECO:0000259" key="2">
    <source>
        <dbReference type="Pfam" id="PF08327"/>
    </source>
</evidence>
<sequence length="146" mass="16289">MDPCTFHTTRTLPYPPGAVYAAFAAPEVLATWWGPDGFTNTFEVFEFQPGGRWLFEMHGPDGSHYPNQSRFEVLEPGERIVIRHVNAPLFTLTVRLEAAVDGGSRLDWTQVFDDAQVAQAVRHIVEPANEQNLDRLTRALSPVAPA</sequence>
<dbReference type="InterPro" id="IPR023393">
    <property type="entry name" value="START-like_dom_sf"/>
</dbReference>
<gene>
    <name evidence="3" type="ORF">CATMQ487_50660</name>
</gene>
<organism evidence="3 4">
    <name type="scientific">Sphaerotilus microaerophilus</name>
    <dbReference type="NCBI Taxonomy" id="2914710"/>
    <lineage>
        <taxon>Bacteria</taxon>
        <taxon>Pseudomonadati</taxon>
        <taxon>Pseudomonadota</taxon>
        <taxon>Betaproteobacteria</taxon>
        <taxon>Burkholderiales</taxon>
        <taxon>Sphaerotilaceae</taxon>
        <taxon>Sphaerotilus</taxon>
    </lineage>
</organism>
<accession>A0ABM7YTT5</accession>